<organism evidence="1 2">
    <name type="scientific">Racocetra persica</name>
    <dbReference type="NCBI Taxonomy" id="160502"/>
    <lineage>
        <taxon>Eukaryota</taxon>
        <taxon>Fungi</taxon>
        <taxon>Fungi incertae sedis</taxon>
        <taxon>Mucoromycota</taxon>
        <taxon>Glomeromycotina</taxon>
        <taxon>Glomeromycetes</taxon>
        <taxon>Diversisporales</taxon>
        <taxon>Gigasporaceae</taxon>
        <taxon>Racocetra</taxon>
    </lineage>
</organism>
<proteinExistence type="predicted"/>
<feature type="non-terminal residue" evidence="1">
    <location>
        <position position="1"/>
    </location>
</feature>
<comment type="caution">
    <text evidence="1">The sequence shown here is derived from an EMBL/GenBank/DDBJ whole genome shotgun (WGS) entry which is preliminary data.</text>
</comment>
<reference evidence="1" key="1">
    <citation type="submission" date="2021-06" db="EMBL/GenBank/DDBJ databases">
        <authorList>
            <person name="Kallberg Y."/>
            <person name="Tangrot J."/>
            <person name="Rosling A."/>
        </authorList>
    </citation>
    <scope>NUCLEOTIDE SEQUENCE</scope>
    <source>
        <strain evidence="1">MA461A</strain>
    </source>
</reference>
<dbReference type="EMBL" id="CAJVQC010086551">
    <property type="protein sequence ID" value="CAG8822668.1"/>
    <property type="molecule type" value="Genomic_DNA"/>
</dbReference>
<dbReference type="Proteomes" id="UP000789920">
    <property type="component" value="Unassembled WGS sequence"/>
</dbReference>
<protein>
    <submittedName>
        <fullName evidence="1">1484_t:CDS:1</fullName>
    </submittedName>
</protein>
<name>A0ACA9S1N6_9GLOM</name>
<evidence type="ECO:0000313" key="2">
    <source>
        <dbReference type="Proteomes" id="UP000789920"/>
    </source>
</evidence>
<keyword evidence="2" id="KW-1185">Reference proteome</keyword>
<gene>
    <name evidence="1" type="ORF">RPERSI_LOCUS25859</name>
</gene>
<evidence type="ECO:0000313" key="1">
    <source>
        <dbReference type="EMBL" id="CAG8822668.1"/>
    </source>
</evidence>
<feature type="non-terminal residue" evidence="1">
    <location>
        <position position="150"/>
    </location>
</feature>
<sequence length="150" mass="17614">NYYDYSTDEDFDKSFSIDQDEPLFVHDYLAAMKAKYWLEEQDSSEIIEYDDDSENSLSEDKHMDHQFLNIEENQRSPCVIIDNLKGEIRHCNSINNLRSVSQLVGTWKIELTQEENFNIATLGVCFSYFNFDQNKLHSSHAKQIRDPSQS</sequence>
<accession>A0ACA9S1N6</accession>